<name>A0A9Q8VH49_9HYPO</name>
<organism evidence="1 2">
    <name type="scientific">Purpureocillium takamizusanense</name>
    <dbReference type="NCBI Taxonomy" id="2060973"/>
    <lineage>
        <taxon>Eukaryota</taxon>
        <taxon>Fungi</taxon>
        <taxon>Dikarya</taxon>
        <taxon>Ascomycota</taxon>
        <taxon>Pezizomycotina</taxon>
        <taxon>Sordariomycetes</taxon>
        <taxon>Hypocreomycetidae</taxon>
        <taxon>Hypocreales</taxon>
        <taxon>Ophiocordycipitaceae</taxon>
        <taxon>Purpureocillium</taxon>
    </lineage>
</organism>
<dbReference type="GeneID" id="72072238"/>
<proteinExistence type="predicted"/>
<evidence type="ECO:0000313" key="1">
    <source>
        <dbReference type="EMBL" id="UNI24559.1"/>
    </source>
</evidence>
<dbReference type="KEGG" id="ptkz:JDV02_010294"/>
<sequence>MIKNGSTLVRFYLDVDSITHSIAKYSYKPTTLQVAMKTSILSLLALQALTVFSAPVQDLTKDSIVIKAASYYKRSEAHDLAKNSIVIKAAANYKRDEVKDLAKDSIVIKAAANY</sequence>
<accession>A0A9Q8VH49</accession>
<dbReference type="OrthoDB" id="4848871at2759"/>
<evidence type="ECO:0000313" key="2">
    <source>
        <dbReference type="Proteomes" id="UP000829364"/>
    </source>
</evidence>
<dbReference type="EMBL" id="CP086365">
    <property type="protein sequence ID" value="UNI24559.1"/>
    <property type="molecule type" value="Genomic_DNA"/>
</dbReference>
<dbReference type="Proteomes" id="UP000829364">
    <property type="component" value="Chromosome 12"/>
</dbReference>
<keyword evidence="2" id="KW-1185">Reference proteome</keyword>
<dbReference type="AlphaFoldDB" id="A0A9Q8VH49"/>
<gene>
    <name evidence="1" type="ORF">JDV02_010294</name>
</gene>
<protein>
    <submittedName>
        <fullName evidence="1">Uncharacterized protein</fullName>
    </submittedName>
</protein>
<dbReference type="RefSeq" id="XP_047848040.1">
    <property type="nucleotide sequence ID" value="XM_047992027.1"/>
</dbReference>
<reference evidence="1" key="1">
    <citation type="submission" date="2021-11" db="EMBL/GenBank/DDBJ databases">
        <title>Purpureocillium_takamizusanense_genome.</title>
        <authorList>
            <person name="Nguyen N.-H."/>
        </authorList>
    </citation>
    <scope>NUCLEOTIDE SEQUENCE</scope>
    <source>
        <strain evidence="1">PT3</strain>
    </source>
</reference>